<evidence type="ECO:0000259" key="9">
    <source>
        <dbReference type="PROSITE" id="PS51194"/>
    </source>
</evidence>
<dbReference type="Gene3D" id="3.30.70.330">
    <property type="match status" value="1"/>
</dbReference>
<reference evidence="11 12" key="1">
    <citation type="submission" date="2019-08" db="EMBL/GenBank/DDBJ databases">
        <authorList>
            <person name="Liang Q."/>
        </authorList>
    </citation>
    <scope>NUCLEOTIDE SEQUENCE [LARGE SCALE GENOMIC DNA]</scope>
    <source>
        <strain evidence="11 12">V1718</strain>
    </source>
</reference>
<evidence type="ECO:0000259" key="8">
    <source>
        <dbReference type="PROSITE" id="PS51192"/>
    </source>
</evidence>
<dbReference type="PANTHER" id="PTHR47959">
    <property type="entry name" value="ATP-DEPENDENT RNA HELICASE RHLE-RELATED"/>
    <property type="match status" value="1"/>
</dbReference>
<dbReference type="Gene3D" id="3.40.50.300">
    <property type="entry name" value="P-loop containing nucleotide triphosphate hydrolases"/>
    <property type="match status" value="2"/>
</dbReference>
<keyword evidence="2 7" id="KW-0378">Hydrolase</keyword>
<proteinExistence type="inferred from homology"/>
<dbReference type="GO" id="GO:0003676">
    <property type="term" value="F:nucleic acid binding"/>
    <property type="evidence" value="ECO:0007669"/>
    <property type="project" value="InterPro"/>
</dbReference>
<dbReference type="GO" id="GO:0003724">
    <property type="term" value="F:RNA helicase activity"/>
    <property type="evidence" value="ECO:0007669"/>
    <property type="project" value="UniProtKB-EC"/>
</dbReference>
<feature type="domain" description="DEAD-box RNA helicase Q" evidence="10">
    <location>
        <begin position="4"/>
        <end position="32"/>
    </location>
</feature>
<dbReference type="KEGG" id="bbae:FRD01_00510"/>
<name>A0A5B8XL12_9DELT</name>
<dbReference type="Pfam" id="PF00270">
    <property type="entry name" value="DEAD"/>
    <property type="match status" value="1"/>
</dbReference>
<dbReference type="InterPro" id="IPR014001">
    <property type="entry name" value="Helicase_ATP-bd"/>
</dbReference>
<dbReference type="PROSITE" id="PS00039">
    <property type="entry name" value="DEAD_ATP_HELICASE"/>
    <property type="match status" value="1"/>
</dbReference>
<evidence type="ECO:0000313" key="12">
    <source>
        <dbReference type="Proteomes" id="UP000321595"/>
    </source>
</evidence>
<dbReference type="PROSITE" id="PS51194">
    <property type="entry name" value="HELICASE_CTER"/>
    <property type="match status" value="1"/>
</dbReference>
<evidence type="ECO:0000256" key="1">
    <source>
        <dbReference type="ARBA" id="ARBA00022741"/>
    </source>
</evidence>
<dbReference type="Proteomes" id="UP000321595">
    <property type="component" value="Chromosome"/>
</dbReference>
<dbReference type="GO" id="GO:0016787">
    <property type="term" value="F:hydrolase activity"/>
    <property type="evidence" value="ECO:0007669"/>
    <property type="project" value="UniProtKB-KW"/>
</dbReference>
<keyword evidence="3 7" id="KW-0347">Helicase</keyword>
<dbReference type="PROSITE" id="PS51192">
    <property type="entry name" value="HELICASE_ATP_BIND_1"/>
    <property type="match status" value="1"/>
</dbReference>
<dbReference type="AlphaFoldDB" id="A0A5B8XL12"/>
<dbReference type="InterPro" id="IPR014014">
    <property type="entry name" value="RNA_helicase_DEAD_Q_motif"/>
</dbReference>
<protein>
    <submittedName>
        <fullName evidence="11">ATP-dependent RNA helicase DbpA</fullName>
        <ecNumber evidence="11">3.6.4.13</ecNumber>
    </submittedName>
</protein>
<evidence type="ECO:0000256" key="3">
    <source>
        <dbReference type="ARBA" id="ARBA00022806"/>
    </source>
</evidence>
<keyword evidence="4 7" id="KW-0067">ATP-binding</keyword>
<evidence type="ECO:0000256" key="6">
    <source>
        <dbReference type="PROSITE-ProRule" id="PRU00552"/>
    </source>
</evidence>
<dbReference type="SUPFAM" id="SSF52540">
    <property type="entry name" value="P-loop containing nucleoside triphosphate hydrolases"/>
    <property type="match status" value="1"/>
</dbReference>
<comment type="similarity">
    <text evidence="5 7">Belongs to the DEAD box helicase family.</text>
</comment>
<dbReference type="SMART" id="SM00490">
    <property type="entry name" value="HELICc"/>
    <property type="match status" value="1"/>
</dbReference>
<dbReference type="Pfam" id="PF03880">
    <property type="entry name" value="DbpA"/>
    <property type="match status" value="1"/>
</dbReference>
<dbReference type="NCBIfam" id="NF008744">
    <property type="entry name" value="PRK11776.1"/>
    <property type="match status" value="1"/>
</dbReference>
<dbReference type="InterPro" id="IPR001650">
    <property type="entry name" value="Helicase_C-like"/>
</dbReference>
<feature type="domain" description="Helicase ATP-binding" evidence="8">
    <location>
        <begin position="35"/>
        <end position="206"/>
    </location>
</feature>
<dbReference type="InterPro" id="IPR044742">
    <property type="entry name" value="DEAD/DEAH_RhlB"/>
</dbReference>
<dbReference type="EC" id="3.6.4.13" evidence="11"/>
<dbReference type="EMBL" id="CP042467">
    <property type="protein sequence ID" value="QED25767.1"/>
    <property type="molecule type" value="Genomic_DNA"/>
</dbReference>
<evidence type="ECO:0000256" key="5">
    <source>
        <dbReference type="ARBA" id="ARBA00038437"/>
    </source>
</evidence>
<dbReference type="OrthoDB" id="9805696at2"/>
<dbReference type="CDD" id="cd00268">
    <property type="entry name" value="DEADc"/>
    <property type="match status" value="1"/>
</dbReference>
<dbReference type="CDD" id="cd18787">
    <property type="entry name" value="SF2_C_DEAD"/>
    <property type="match status" value="1"/>
</dbReference>
<dbReference type="PROSITE" id="PS51195">
    <property type="entry name" value="Q_MOTIF"/>
    <property type="match status" value="1"/>
</dbReference>
<sequence>MSDKSFANLNLEATWLENLDQLGYLQMTPIQADALPHMLEGKDVIGQASTGTGKTAAFGLALLSKIEPAGQVPGALVLCPTRELATQVAEEIRRLARPIPNTNVVVLTGGTSVSRQRTSLAHGADVVVGTPGRVLDHLRRKSLDVSKVRTLVLDEADRMLDMGFLEDVQTVAELVAPERQTHLFSATMSEDVERLSQTFQRDPVWVEADSETPDITQILYDLQGIDRFDALERVLSYHSLESAVIFCNERDTVDACRAVLKHAGYSVEGLHGGMEQRDREAVLRLFSNQSVRFLVATNVAARGIDIQELGAVINFEMPRDITEFVHRVGRTGRAGESGLAISLLGRSDARKVEALPELLGGIEPRMASKLPSASTSPEPAKMRTLMLFAGKRDKLRPGDVVGAFTGEFGLDVDALGKITIEERASYVAVASEVAEAALVKLRKGKIKGKNIKGQLV</sequence>
<feature type="short sequence motif" description="Q motif" evidence="6">
    <location>
        <begin position="4"/>
        <end position="32"/>
    </location>
</feature>
<dbReference type="InterPro" id="IPR027417">
    <property type="entry name" value="P-loop_NTPase"/>
</dbReference>
<feature type="domain" description="Helicase C-terminal" evidence="9">
    <location>
        <begin position="214"/>
        <end position="378"/>
    </location>
</feature>
<keyword evidence="1 7" id="KW-0547">Nucleotide-binding</keyword>
<dbReference type="GO" id="GO:0005524">
    <property type="term" value="F:ATP binding"/>
    <property type="evidence" value="ECO:0007669"/>
    <property type="project" value="UniProtKB-KW"/>
</dbReference>
<dbReference type="InterPro" id="IPR005580">
    <property type="entry name" value="DbpA/CsdA_RNA-bd_dom"/>
</dbReference>
<keyword evidence="12" id="KW-1185">Reference proteome</keyword>
<evidence type="ECO:0000256" key="2">
    <source>
        <dbReference type="ARBA" id="ARBA00022801"/>
    </source>
</evidence>
<dbReference type="InterPro" id="IPR012677">
    <property type="entry name" value="Nucleotide-bd_a/b_plait_sf"/>
</dbReference>
<organism evidence="11 12">
    <name type="scientific">Microvenator marinus</name>
    <dbReference type="NCBI Taxonomy" id="2600177"/>
    <lineage>
        <taxon>Bacteria</taxon>
        <taxon>Deltaproteobacteria</taxon>
        <taxon>Bradymonadales</taxon>
        <taxon>Microvenatoraceae</taxon>
        <taxon>Microvenator</taxon>
    </lineage>
</organism>
<dbReference type="InterPro" id="IPR000629">
    <property type="entry name" value="RNA-helicase_DEAD-box_CS"/>
</dbReference>
<dbReference type="RefSeq" id="WP_146956627.1">
    <property type="nucleotide sequence ID" value="NZ_CP042467.1"/>
</dbReference>
<dbReference type="GO" id="GO:0005829">
    <property type="term" value="C:cytosol"/>
    <property type="evidence" value="ECO:0007669"/>
    <property type="project" value="TreeGrafter"/>
</dbReference>
<evidence type="ECO:0000313" key="11">
    <source>
        <dbReference type="EMBL" id="QED25767.1"/>
    </source>
</evidence>
<accession>A0A5B8XL12</accession>
<gene>
    <name evidence="11" type="primary">dbpA</name>
    <name evidence="11" type="ORF">FRD01_00510</name>
</gene>
<dbReference type="Pfam" id="PF00271">
    <property type="entry name" value="Helicase_C"/>
    <property type="match status" value="1"/>
</dbReference>
<dbReference type="PANTHER" id="PTHR47959:SF1">
    <property type="entry name" value="ATP-DEPENDENT RNA HELICASE DBPA"/>
    <property type="match status" value="1"/>
</dbReference>
<evidence type="ECO:0000259" key="10">
    <source>
        <dbReference type="PROSITE" id="PS51195"/>
    </source>
</evidence>
<dbReference type="InterPro" id="IPR050079">
    <property type="entry name" value="DEAD_box_RNA_helicase"/>
</dbReference>
<evidence type="ECO:0000256" key="4">
    <source>
        <dbReference type="ARBA" id="ARBA00022840"/>
    </source>
</evidence>
<dbReference type="InterPro" id="IPR011545">
    <property type="entry name" value="DEAD/DEAH_box_helicase_dom"/>
</dbReference>
<evidence type="ECO:0000256" key="7">
    <source>
        <dbReference type="RuleBase" id="RU000492"/>
    </source>
</evidence>
<dbReference type="SMART" id="SM00487">
    <property type="entry name" value="DEXDc"/>
    <property type="match status" value="1"/>
</dbReference>